<proteinExistence type="predicted"/>
<dbReference type="GO" id="GO:0004222">
    <property type="term" value="F:metalloendopeptidase activity"/>
    <property type="evidence" value="ECO:0007669"/>
    <property type="project" value="TreeGrafter"/>
</dbReference>
<dbReference type="EMBL" id="CP007243">
    <property type="protein sequence ID" value="AIA30433.1"/>
    <property type="molecule type" value="Genomic_DNA"/>
</dbReference>
<feature type="transmembrane region" description="Helical" evidence="1">
    <location>
        <begin position="49"/>
        <end position="74"/>
    </location>
</feature>
<dbReference type="Proteomes" id="UP000027059">
    <property type="component" value="Chromosome"/>
</dbReference>
<dbReference type="PANTHER" id="PTHR21666">
    <property type="entry name" value="PEPTIDASE-RELATED"/>
    <property type="match status" value="1"/>
</dbReference>
<dbReference type="AlphaFoldDB" id="A0A059XUB8"/>
<evidence type="ECO:0000313" key="4">
    <source>
        <dbReference type="Proteomes" id="UP000027059"/>
    </source>
</evidence>
<dbReference type="InterPro" id="IPR011055">
    <property type="entry name" value="Dup_hybrid_motif"/>
</dbReference>
<reference evidence="4" key="1">
    <citation type="submission" date="2014-02" db="EMBL/GenBank/DDBJ databases">
        <title>Complete genome sequence and comparative genomic analysis of the nitrogen-fixing bacterium Leptospirillum ferriphilum YSK.</title>
        <authorList>
            <person name="Guo X."/>
            <person name="Yin H."/>
            <person name="Liang Y."/>
            <person name="Hu Q."/>
            <person name="Ma L."/>
            <person name="Xiao Y."/>
            <person name="Zhang X."/>
            <person name="Qiu G."/>
            <person name="Liu X."/>
        </authorList>
    </citation>
    <scope>NUCLEOTIDE SEQUENCE [LARGE SCALE GENOMIC DNA]</scope>
    <source>
        <strain evidence="4">YSK</strain>
    </source>
</reference>
<dbReference type="Gene3D" id="2.70.70.10">
    <property type="entry name" value="Glucose Permease (Domain IIA)"/>
    <property type="match status" value="1"/>
</dbReference>
<sequence length="339" mass="38504">MDERIRLMFSRKARPEKEKKKNSRRKGFRVYIFESSIKMNSGNLHSNKLMNLFIAGVVTSGIGFILIFVFGVILKTPLFMKMEDVQRQLAFENSSALSLYSRLGEIHQQIENLSVKERKIALIMGKKVPSEGRLLGEGGRESWMPPADMMVAYTGNGILRHIDHVMSEEHTELLEREQELSQLARSMSLQREKWLRIPSIHPVLGIETSPFGWRNSPFGYGREFHPGIDFAARLGTPVMATAAGVVIWVGWDAGFGKTVKIRHVDGIVTLFGHLSRYFVRMGDRVKRGQVIAALGNTGMSTGPHLHYEILVNAKPVNPLRYFIVDSLPKIRVAMNRRRF</sequence>
<keyword evidence="4" id="KW-1185">Reference proteome</keyword>
<dbReference type="SUPFAM" id="SSF51261">
    <property type="entry name" value="Duplicated hybrid motif"/>
    <property type="match status" value="1"/>
</dbReference>
<dbReference type="InterPro" id="IPR050570">
    <property type="entry name" value="Cell_wall_metabolism_enzyme"/>
</dbReference>
<gene>
    <name evidence="3" type="ORF">Y981_05625</name>
</gene>
<protein>
    <submittedName>
        <fullName evidence="3">Peptidase M23</fullName>
    </submittedName>
</protein>
<evidence type="ECO:0000313" key="3">
    <source>
        <dbReference type="EMBL" id="AIA30433.1"/>
    </source>
</evidence>
<dbReference type="Pfam" id="PF01551">
    <property type="entry name" value="Peptidase_M23"/>
    <property type="match status" value="1"/>
</dbReference>
<evidence type="ECO:0000256" key="1">
    <source>
        <dbReference type="SAM" id="Phobius"/>
    </source>
</evidence>
<keyword evidence="1" id="KW-1133">Transmembrane helix</keyword>
<name>A0A059XUB8_9BACT</name>
<keyword evidence="1" id="KW-0472">Membrane</keyword>
<evidence type="ECO:0000259" key="2">
    <source>
        <dbReference type="Pfam" id="PF01551"/>
    </source>
</evidence>
<accession>A0A059XUB8</accession>
<dbReference type="CDD" id="cd12797">
    <property type="entry name" value="M23_peptidase"/>
    <property type="match status" value="1"/>
</dbReference>
<dbReference type="InterPro" id="IPR016047">
    <property type="entry name" value="M23ase_b-sheet_dom"/>
</dbReference>
<dbReference type="HOGENOM" id="CLU_029425_2_0_0"/>
<feature type="domain" description="M23ase beta-sheet core" evidence="2">
    <location>
        <begin position="224"/>
        <end position="318"/>
    </location>
</feature>
<reference evidence="3 4" key="2">
    <citation type="journal article" date="2015" name="Biomed. Res. Int.">
        <title>Effects of Arsenite Resistance on the Growth and Functional Gene Expression of Leptospirillum ferriphilum and Acidithiobacillus thiooxidans in Pure Culture and Coculture.</title>
        <authorList>
            <person name="Jiang H."/>
            <person name="Liang Y."/>
            <person name="Yin H."/>
            <person name="Xiao Y."/>
            <person name="Guo X."/>
            <person name="Xu Y."/>
            <person name="Hu Q."/>
            <person name="Liu H."/>
            <person name="Liu X."/>
        </authorList>
    </citation>
    <scope>NUCLEOTIDE SEQUENCE [LARGE SCALE GENOMIC DNA]</scope>
    <source>
        <strain evidence="3 4">YSK</strain>
    </source>
</reference>
<dbReference type="FunFam" id="2.70.70.10:FF:000006">
    <property type="entry name" value="M23 family peptidase"/>
    <property type="match status" value="1"/>
</dbReference>
<keyword evidence="1" id="KW-0812">Transmembrane</keyword>
<organism evidence="3 4">
    <name type="scientific">Leptospirillum ferriphilum YSK</name>
    <dbReference type="NCBI Taxonomy" id="1441628"/>
    <lineage>
        <taxon>Bacteria</taxon>
        <taxon>Pseudomonadati</taxon>
        <taxon>Nitrospirota</taxon>
        <taxon>Nitrospiria</taxon>
        <taxon>Nitrospirales</taxon>
        <taxon>Nitrospiraceae</taxon>
        <taxon>Leptospirillum</taxon>
    </lineage>
</organism>
<dbReference type="PANTHER" id="PTHR21666:SF286">
    <property type="entry name" value="LIPOPROTEIN NLPD"/>
    <property type="match status" value="1"/>
</dbReference>
<dbReference type="KEGG" id="lfp:Y981_05625"/>